<dbReference type="EMBL" id="SRZC01000022">
    <property type="protein sequence ID" value="TGX80750.1"/>
    <property type="molecule type" value="Genomic_DNA"/>
</dbReference>
<gene>
    <name evidence="1" type="primary">radC</name>
    <name evidence="1" type="ORF">E5358_12095</name>
</gene>
<evidence type="ECO:0000313" key="1">
    <source>
        <dbReference type="EMBL" id="TGX80750.1"/>
    </source>
</evidence>
<accession>A0AC61QMS6</accession>
<name>A0AC61QMS6_9BACT</name>
<comment type="caution">
    <text evidence="1">The sequence shown here is derived from an EMBL/GenBank/DDBJ whole genome shotgun (WGS) entry which is preliminary data.</text>
</comment>
<reference evidence="1" key="1">
    <citation type="submission" date="2019-04" db="EMBL/GenBank/DDBJ databases">
        <title>Microbes associate with the intestines of laboratory mice.</title>
        <authorList>
            <person name="Navarre W."/>
            <person name="Wong E."/>
            <person name="Huang K."/>
            <person name="Tropini C."/>
            <person name="Ng K."/>
            <person name="Yu B."/>
        </authorList>
    </citation>
    <scope>NUCLEOTIDE SEQUENCE</scope>
    <source>
        <strain evidence="1">NM73_A23</strain>
    </source>
</reference>
<protein>
    <submittedName>
        <fullName evidence="1">DNA repair protein RadC</fullName>
    </submittedName>
</protein>
<dbReference type="Proteomes" id="UP000308886">
    <property type="component" value="Unassembled WGS sequence"/>
</dbReference>
<proteinExistence type="predicted"/>
<evidence type="ECO:0000313" key="2">
    <source>
        <dbReference type="Proteomes" id="UP000308886"/>
    </source>
</evidence>
<keyword evidence="2" id="KW-1185">Reference proteome</keyword>
<sequence>MAEWKVSEVFGPDKLKINQWSEEDRPREKLGRLGAGALSSAELLAILIGSGSADENAVELMQKVLHGCGNSLKSLGRMTVDDLKRYKGIGEAKAITILAACELGKRRQQEGAAERLDLSSAQSIYEYLHPKMQDLPTEEAWILLLNHNFKLIGDAIRLSQGGLTETAVDVRLIVRHAIMNNATVVVLAHNHPSNNVRPSHNDDNITRQVGDALRLMRLHLADHLIITDGNYYSYQEHGKL</sequence>
<organism evidence="1 2">
    <name type="scientific">Palleniella muris</name>
    <dbReference type="NCBI Taxonomy" id="3038145"/>
    <lineage>
        <taxon>Bacteria</taxon>
        <taxon>Pseudomonadati</taxon>
        <taxon>Bacteroidota</taxon>
        <taxon>Bacteroidia</taxon>
        <taxon>Bacteroidales</taxon>
        <taxon>Prevotellaceae</taxon>
        <taxon>Palleniella</taxon>
    </lineage>
</organism>